<accession>W8BRM2</accession>
<evidence type="ECO:0000313" key="1">
    <source>
        <dbReference type="EMBL" id="JAB95926.1"/>
    </source>
</evidence>
<reference evidence="1" key="1">
    <citation type="submission" date="2013-07" db="EMBL/GenBank/DDBJ databases">
        <authorList>
            <person name="Geib S."/>
        </authorList>
    </citation>
    <scope>NUCLEOTIDE SEQUENCE</scope>
</reference>
<name>W8BRM2_CERCA</name>
<dbReference type="EMBL" id="GAMC01010629">
    <property type="protein sequence ID" value="JAB95926.1"/>
    <property type="molecule type" value="mRNA"/>
</dbReference>
<sequence length="101" mass="11556">MYVGRLGMKQVKQKIVHATAARHKKIETWQQQQKQQTNFMKTLLERSGCSKSLTYTHVHTNKFSSTFTAIATTLATALFSRIGNNNVEVLQRSNELRMNEA</sequence>
<dbReference type="AlphaFoldDB" id="W8BRM2"/>
<proteinExistence type="evidence at transcript level"/>
<reference evidence="1" key="2">
    <citation type="journal article" date="2014" name="BMC Genomics">
        <title>A genomic perspective to assessing quality of mass-reared SIT flies used in Mediterranean fruit fly (Ceratitis capitata) eradication in California.</title>
        <authorList>
            <person name="Calla B."/>
            <person name="Hall B."/>
            <person name="Hou S."/>
            <person name="Geib S.M."/>
        </authorList>
    </citation>
    <scope>NUCLEOTIDE SEQUENCE</scope>
</reference>
<organism evidence="1">
    <name type="scientific">Ceratitis capitata</name>
    <name type="common">Mediterranean fruit fly</name>
    <name type="synonym">Tephritis capitata</name>
    <dbReference type="NCBI Taxonomy" id="7213"/>
    <lineage>
        <taxon>Eukaryota</taxon>
        <taxon>Metazoa</taxon>
        <taxon>Ecdysozoa</taxon>
        <taxon>Arthropoda</taxon>
        <taxon>Hexapoda</taxon>
        <taxon>Insecta</taxon>
        <taxon>Pterygota</taxon>
        <taxon>Neoptera</taxon>
        <taxon>Endopterygota</taxon>
        <taxon>Diptera</taxon>
        <taxon>Brachycera</taxon>
        <taxon>Muscomorpha</taxon>
        <taxon>Tephritoidea</taxon>
        <taxon>Tephritidae</taxon>
        <taxon>Ceratitis</taxon>
        <taxon>Ceratitis</taxon>
    </lineage>
</organism>
<protein>
    <submittedName>
        <fullName evidence="1">Uncharacterized protein</fullName>
    </submittedName>
</protein>